<dbReference type="CDD" id="cd07185">
    <property type="entry name" value="OmpA_C-like"/>
    <property type="match status" value="1"/>
</dbReference>
<evidence type="ECO:0000256" key="5">
    <source>
        <dbReference type="SAM" id="SignalP"/>
    </source>
</evidence>
<dbReference type="Pfam" id="PF05433">
    <property type="entry name" value="Rick_17kDa_Anti"/>
    <property type="match status" value="1"/>
</dbReference>
<dbReference type="SUPFAM" id="SSF103088">
    <property type="entry name" value="OmpA-like"/>
    <property type="match status" value="1"/>
</dbReference>
<dbReference type="PRINTS" id="PR01021">
    <property type="entry name" value="OMPADOMAIN"/>
</dbReference>
<organism evidence="7 8">
    <name type="scientific">Chromobacterium haemolyticum</name>
    <dbReference type="NCBI Taxonomy" id="394935"/>
    <lineage>
        <taxon>Bacteria</taxon>
        <taxon>Pseudomonadati</taxon>
        <taxon>Pseudomonadota</taxon>
        <taxon>Betaproteobacteria</taxon>
        <taxon>Neisseriales</taxon>
        <taxon>Chromobacteriaceae</taxon>
        <taxon>Chromobacterium</taxon>
    </lineage>
</organism>
<dbReference type="Proteomes" id="UP000192721">
    <property type="component" value="Unassembled WGS sequence"/>
</dbReference>
<dbReference type="PANTHER" id="PTHR30329">
    <property type="entry name" value="STATOR ELEMENT OF FLAGELLAR MOTOR COMPLEX"/>
    <property type="match status" value="1"/>
</dbReference>
<dbReference type="PROSITE" id="PS51257">
    <property type="entry name" value="PROKAR_LIPOPROTEIN"/>
    <property type="match status" value="1"/>
</dbReference>
<feature type="signal peptide" evidence="5">
    <location>
        <begin position="1"/>
        <end position="21"/>
    </location>
</feature>
<keyword evidence="5" id="KW-0732">Signal</keyword>
<proteinExistence type="predicted"/>
<dbReference type="InterPro" id="IPR008816">
    <property type="entry name" value="Gly_zipper_2TM_dom"/>
</dbReference>
<feature type="chain" id="PRO_5010706960" description="OmpA-like domain-containing protein" evidence="5">
    <location>
        <begin position="22"/>
        <end position="219"/>
    </location>
</feature>
<dbReference type="Gene3D" id="3.30.1330.60">
    <property type="entry name" value="OmpA-like domain"/>
    <property type="match status" value="1"/>
</dbReference>
<name>A0A1W0DB89_9NEIS</name>
<evidence type="ECO:0000313" key="7">
    <source>
        <dbReference type="EMBL" id="OQS44284.1"/>
    </source>
</evidence>
<evidence type="ECO:0000256" key="4">
    <source>
        <dbReference type="PROSITE-ProRule" id="PRU00473"/>
    </source>
</evidence>
<comment type="subcellular location">
    <subcellularLocation>
        <location evidence="1">Cell outer membrane</location>
    </subcellularLocation>
</comment>
<dbReference type="InterPro" id="IPR006664">
    <property type="entry name" value="OMP_bac"/>
</dbReference>
<evidence type="ECO:0000256" key="2">
    <source>
        <dbReference type="ARBA" id="ARBA00023136"/>
    </source>
</evidence>
<evidence type="ECO:0000256" key="3">
    <source>
        <dbReference type="ARBA" id="ARBA00023237"/>
    </source>
</evidence>
<dbReference type="InterPro" id="IPR050330">
    <property type="entry name" value="Bact_OuterMem_StrucFunc"/>
</dbReference>
<dbReference type="PROSITE" id="PS51123">
    <property type="entry name" value="OMPA_2"/>
    <property type="match status" value="1"/>
</dbReference>
<dbReference type="EMBL" id="MUKV01000001">
    <property type="protein sequence ID" value="OQS44284.1"/>
    <property type="molecule type" value="Genomic_DNA"/>
</dbReference>
<accession>A0A1W0DB89</accession>
<feature type="domain" description="OmpA-like" evidence="6">
    <location>
        <begin position="100"/>
        <end position="217"/>
    </location>
</feature>
<reference evidence="7 8" key="1">
    <citation type="submission" date="2017-02" db="EMBL/GenBank/DDBJ databases">
        <title>Chromobacterium haemolyticum H5244.</title>
        <authorList>
            <person name="Gulvik C.A."/>
        </authorList>
    </citation>
    <scope>NUCLEOTIDE SEQUENCE [LARGE SCALE GENOMIC DNA]</scope>
    <source>
        <strain evidence="7 8">H5244</strain>
    </source>
</reference>
<evidence type="ECO:0000259" key="6">
    <source>
        <dbReference type="PROSITE" id="PS51123"/>
    </source>
</evidence>
<sequence length="219" mass="22718">MTRLFKPATAAATLAALALSACTTNPQTGQTEISKTALYGLGGAAACGLVGALTHGGKGARNSALACGAIGAGIGGYMDYQEKQLREKLKNSQIAVERIGDQLKLSLPDNITFPTNGYQLNAKVQKPLGDIAGVLVQFPDTSITVAGHTDSTGAAAYNQTLSEKRAQSVTEYLQGQGVNSVRVRTMGYGATQPVASNASESGKAKNRRVEIMITPQQMG</sequence>
<dbReference type="Pfam" id="PF00691">
    <property type="entry name" value="OmpA"/>
    <property type="match status" value="1"/>
</dbReference>
<comment type="caution">
    <text evidence="7">The sequence shown here is derived from an EMBL/GenBank/DDBJ whole genome shotgun (WGS) entry which is preliminary data.</text>
</comment>
<evidence type="ECO:0000313" key="8">
    <source>
        <dbReference type="Proteomes" id="UP000192721"/>
    </source>
</evidence>
<evidence type="ECO:0000256" key="1">
    <source>
        <dbReference type="ARBA" id="ARBA00004442"/>
    </source>
</evidence>
<dbReference type="InterPro" id="IPR006665">
    <property type="entry name" value="OmpA-like"/>
</dbReference>
<keyword evidence="3" id="KW-0998">Cell outer membrane</keyword>
<gene>
    <name evidence="7" type="ORF">B0T45_01420</name>
</gene>
<keyword evidence="2 4" id="KW-0472">Membrane</keyword>
<protein>
    <recommendedName>
        <fullName evidence="6">OmpA-like domain-containing protein</fullName>
    </recommendedName>
</protein>
<dbReference type="GO" id="GO:0009279">
    <property type="term" value="C:cell outer membrane"/>
    <property type="evidence" value="ECO:0007669"/>
    <property type="project" value="UniProtKB-SubCell"/>
</dbReference>
<dbReference type="PANTHER" id="PTHR30329:SF21">
    <property type="entry name" value="LIPOPROTEIN YIAD-RELATED"/>
    <property type="match status" value="1"/>
</dbReference>
<dbReference type="InterPro" id="IPR036737">
    <property type="entry name" value="OmpA-like_sf"/>
</dbReference>
<dbReference type="RefSeq" id="WP_081554344.1">
    <property type="nucleotide sequence ID" value="NZ_MUKV01000001.1"/>
</dbReference>
<dbReference type="AlphaFoldDB" id="A0A1W0DB89"/>